<feature type="signal peptide" evidence="1">
    <location>
        <begin position="1"/>
        <end position="21"/>
    </location>
</feature>
<feature type="chain" id="PRO_5021015222" description="Secreted protein" evidence="1">
    <location>
        <begin position="22"/>
        <end position="76"/>
    </location>
</feature>
<evidence type="ECO:0008006" key="4">
    <source>
        <dbReference type="Google" id="ProtNLM"/>
    </source>
</evidence>
<gene>
    <name evidence="2" type="ORF">ESZ00_08605</name>
</gene>
<keyword evidence="3" id="KW-1185">Reference proteome</keyword>
<keyword evidence="1" id="KW-0732">Signal</keyword>
<evidence type="ECO:0000256" key="1">
    <source>
        <dbReference type="SAM" id="SignalP"/>
    </source>
</evidence>
<dbReference type="RefSeq" id="WP_129207680.1">
    <property type="nucleotide sequence ID" value="NZ_BMGU01000001.1"/>
</dbReference>
<dbReference type="EMBL" id="SDMK01000001">
    <property type="protein sequence ID" value="RXS97901.1"/>
    <property type="molecule type" value="Genomic_DNA"/>
</dbReference>
<comment type="caution">
    <text evidence="2">The sequence shown here is derived from an EMBL/GenBank/DDBJ whole genome shotgun (WGS) entry which is preliminary data.</text>
</comment>
<accession>A0A4Q1SJR7</accession>
<sequence>MLQAFFALAFLAMIATPAILAATSGRKETEAAEDEVEMETPVPAARGRQIGHGRAATVQFVASTLPMHGTLGMSNR</sequence>
<proteinExistence type="predicted"/>
<organism evidence="2 3">
    <name type="scientific">Silvibacterium dinghuense</name>
    <dbReference type="NCBI Taxonomy" id="1560006"/>
    <lineage>
        <taxon>Bacteria</taxon>
        <taxon>Pseudomonadati</taxon>
        <taxon>Acidobacteriota</taxon>
        <taxon>Terriglobia</taxon>
        <taxon>Terriglobales</taxon>
        <taxon>Acidobacteriaceae</taxon>
        <taxon>Silvibacterium</taxon>
    </lineage>
</organism>
<name>A0A4Q1SJR7_9BACT</name>
<protein>
    <recommendedName>
        <fullName evidence="4">Secreted protein</fullName>
    </recommendedName>
</protein>
<dbReference type="Proteomes" id="UP000290253">
    <property type="component" value="Unassembled WGS sequence"/>
</dbReference>
<evidence type="ECO:0000313" key="3">
    <source>
        <dbReference type="Proteomes" id="UP000290253"/>
    </source>
</evidence>
<reference evidence="2 3" key="1">
    <citation type="journal article" date="2016" name="Int. J. Syst. Evol. Microbiol.">
        <title>Acidipila dinghuensis sp. nov., an acidobacterium isolated from forest soil.</title>
        <authorList>
            <person name="Jiang Y.W."/>
            <person name="Wang J."/>
            <person name="Chen M.H."/>
            <person name="Lv Y.Y."/>
            <person name="Qiu L.H."/>
        </authorList>
    </citation>
    <scope>NUCLEOTIDE SEQUENCE [LARGE SCALE GENOMIC DNA]</scope>
    <source>
        <strain evidence="2 3">DHOF10</strain>
    </source>
</reference>
<evidence type="ECO:0000313" key="2">
    <source>
        <dbReference type="EMBL" id="RXS97901.1"/>
    </source>
</evidence>
<dbReference type="AlphaFoldDB" id="A0A4Q1SJR7"/>